<dbReference type="NCBIfam" id="TIGR00730">
    <property type="entry name" value="Rossman fold protein, TIGR00730 family"/>
    <property type="match status" value="1"/>
</dbReference>
<evidence type="ECO:0000313" key="5">
    <source>
        <dbReference type="Proteomes" id="UP001596456"/>
    </source>
</evidence>
<proteinExistence type="inferred from homology"/>
<dbReference type="Gene3D" id="3.40.50.450">
    <property type="match status" value="1"/>
</dbReference>
<sequence>MSTIRSVCVYCGSSGQVADTYKQAAHDLGRRIGAAGLRLVYGGGRVGLMGITADAALAEGGEVVGIIPEHIQALEVDHTGLTELHVVDSMHTRKAMMVSRSDAFVILPGGLGTLDEAFEIITWRQLRLHDKPIIIVDVDGYWAPLRALLTHIRETGFGRMEIERLYTFVDRVEDVLPALAVAPVPTVEAHVARL</sequence>
<evidence type="ECO:0000313" key="4">
    <source>
        <dbReference type="EMBL" id="MFC7331840.1"/>
    </source>
</evidence>
<protein>
    <recommendedName>
        <fullName evidence="3">Cytokinin riboside 5'-monophosphate phosphoribohydrolase</fullName>
        <ecNumber evidence="3">3.2.2.n1</ecNumber>
    </recommendedName>
</protein>
<dbReference type="SUPFAM" id="SSF102405">
    <property type="entry name" value="MCP/YpsA-like"/>
    <property type="match status" value="1"/>
</dbReference>
<dbReference type="RefSeq" id="WP_377355863.1">
    <property type="nucleotide sequence ID" value="NZ_JBHTCM010000004.1"/>
</dbReference>
<dbReference type="PANTHER" id="PTHR31223:SF70">
    <property type="entry name" value="LOG FAMILY PROTEIN YJL055W"/>
    <property type="match status" value="1"/>
</dbReference>
<evidence type="ECO:0000256" key="2">
    <source>
        <dbReference type="ARBA" id="ARBA00006763"/>
    </source>
</evidence>
<comment type="caution">
    <text evidence="4">The sequence shown here is derived from an EMBL/GenBank/DDBJ whole genome shotgun (WGS) entry which is preliminary data.</text>
</comment>
<comment type="similarity">
    <text evidence="2 3">Belongs to the LOG family.</text>
</comment>
<keyword evidence="3" id="KW-0203">Cytokinin biosynthesis</keyword>
<accession>A0ABW2KR42</accession>
<organism evidence="4 5">
    <name type="scientific">Rhodocista pekingensis</name>
    <dbReference type="NCBI Taxonomy" id="201185"/>
    <lineage>
        <taxon>Bacteria</taxon>
        <taxon>Pseudomonadati</taxon>
        <taxon>Pseudomonadota</taxon>
        <taxon>Alphaproteobacteria</taxon>
        <taxon>Rhodospirillales</taxon>
        <taxon>Azospirillaceae</taxon>
        <taxon>Rhodocista</taxon>
    </lineage>
</organism>
<dbReference type="InterPro" id="IPR005269">
    <property type="entry name" value="LOG"/>
</dbReference>
<gene>
    <name evidence="4" type="ORF">ACFQPS_01565</name>
</gene>
<keyword evidence="5" id="KW-1185">Reference proteome</keyword>
<dbReference type="InterPro" id="IPR031100">
    <property type="entry name" value="LOG_fam"/>
</dbReference>
<reference evidence="5" key="1">
    <citation type="journal article" date="2019" name="Int. J. Syst. Evol. Microbiol.">
        <title>The Global Catalogue of Microorganisms (GCM) 10K type strain sequencing project: providing services to taxonomists for standard genome sequencing and annotation.</title>
        <authorList>
            <consortium name="The Broad Institute Genomics Platform"/>
            <consortium name="The Broad Institute Genome Sequencing Center for Infectious Disease"/>
            <person name="Wu L."/>
            <person name="Ma J."/>
        </authorList>
    </citation>
    <scope>NUCLEOTIDE SEQUENCE [LARGE SCALE GENOMIC DNA]</scope>
    <source>
        <strain evidence="5">CGMCC 1.16275</strain>
    </source>
</reference>
<dbReference type="Pfam" id="PF03641">
    <property type="entry name" value="Lysine_decarbox"/>
    <property type="match status" value="1"/>
</dbReference>
<comment type="catalytic activity">
    <reaction evidence="1">
        <text>AMP + H2O = D-ribose 5-phosphate + adenine</text>
        <dbReference type="Rhea" id="RHEA:20129"/>
        <dbReference type="ChEBI" id="CHEBI:15377"/>
        <dbReference type="ChEBI" id="CHEBI:16708"/>
        <dbReference type="ChEBI" id="CHEBI:78346"/>
        <dbReference type="ChEBI" id="CHEBI:456215"/>
        <dbReference type="EC" id="3.2.2.4"/>
    </reaction>
</comment>
<dbReference type="EC" id="3.2.2.n1" evidence="3"/>
<evidence type="ECO:0000256" key="3">
    <source>
        <dbReference type="RuleBase" id="RU363015"/>
    </source>
</evidence>
<dbReference type="EMBL" id="JBHTCM010000004">
    <property type="protein sequence ID" value="MFC7331840.1"/>
    <property type="molecule type" value="Genomic_DNA"/>
</dbReference>
<keyword evidence="3" id="KW-0378">Hydrolase</keyword>
<evidence type="ECO:0000256" key="1">
    <source>
        <dbReference type="ARBA" id="ARBA00000274"/>
    </source>
</evidence>
<dbReference type="Proteomes" id="UP001596456">
    <property type="component" value="Unassembled WGS sequence"/>
</dbReference>
<name>A0ABW2KR42_9PROT</name>
<dbReference type="PANTHER" id="PTHR31223">
    <property type="entry name" value="LOG FAMILY PROTEIN YJL055W"/>
    <property type="match status" value="1"/>
</dbReference>